<dbReference type="Proteomes" id="UP000186309">
    <property type="component" value="Chromosome"/>
</dbReference>
<proteinExistence type="inferred from homology"/>
<dbReference type="GO" id="GO:0016787">
    <property type="term" value="F:hydrolase activity"/>
    <property type="evidence" value="ECO:0007669"/>
    <property type="project" value="UniProtKB-KW"/>
</dbReference>
<dbReference type="PANTHER" id="PTHR48081">
    <property type="entry name" value="AB HYDROLASE SUPERFAMILY PROTEIN C4A8.06C"/>
    <property type="match status" value="1"/>
</dbReference>
<comment type="similarity">
    <text evidence="1">Belongs to the 'GDXG' lipolytic enzyme family.</text>
</comment>
<dbReference type="SUPFAM" id="SSF53474">
    <property type="entry name" value="alpha/beta-Hydrolases"/>
    <property type="match status" value="1"/>
</dbReference>
<sequence length="323" mass="34643">MPLDPQAQDFLRRLAGAGLPSVSEQTVEQARAQVNLSTRFLGKPPRVHRVEDRTIAGPGGDLAIRVITPEGAGSGPMPIVVFFHGGGWVLGNLDSHENVCRSIANASKSIVAVVDYRLAPEHPFPAAADDAYAALVWLSAHAAEIGGDPSRIAVCGDSAGGNLATVATLMARDRGGPAVAFQALAYPITDFDPDAGSYREFAEGCFLTRSEMLWYWDQYAPNLEDRRRPYVSPNRTDDLSKLPPALVITAGYDVLRDEGEAYARRLAEAGVPVTLSRYDGMIHGFLRRYPFFDQGRAAIEEIAAALREAFGLTAPCSDADGGG</sequence>
<dbReference type="EMBL" id="CP019082">
    <property type="protein sequence ID" value="APW59648.1"/>
    <property type="molecule type" value="Genomic_DNA"/>
</dbReference>
<dbReference type="Pfam" id="PF07859">
    <property type="entry name" value="Abhydrolase_3"/>
    <property type="match status" value="1"/>
</dbReference>
<dbReference type="InterPro" id="IPR002168">
    <property type="entry name" value="Lipase_GDXG_HIS_AS"/>
</dbReference>
<evidence type="ECO:0000313" key="5">
    <source>
        <dbReference type="Proteomes" id="UP000186309"/>
    </source>
</evidence>
<organism evidence="4 5">
    <name type="scientific">Paludisphaera borealis</name>
    <dbReference type="NCBI Taxonomy" id="1387353"/>
    <lineage>
        <taxon>Bacteria</taxon>
        <taxon>Pseudomonadati</taxon>
        <taxon>Planctomycetota</taxon>
        <taxon>Planctomycetia</taxon>
        <taxon>Isosphaerales</taxon>
        <taxon>Isosphaeraceae</taxon>
        <taxon>Paludisphaera</taxon>
    </lineage>
</organism>
<gene>
    <name evidence="4" type="ORF">BSF38_01077</name>
</gene>
<keyword evidence="5" id="KW-1185">Reference proteome</keyword>
<dbReference type="Gene3D" id="3.40.50.1820">
    <property type="entry name" value="alpha/beta hydrolase"/>
    <property type="match status" value="1"/>
</dbReference>
<dbReference type="PANTHER" id="PTHR48081:SF8">
    <property type="entry name" value="ALPHA_BETA HYDROLASE FOLD-3 DOMAIN-CONTAINING PROTEIN-RELATED"/>
    <property type="match status" value="1"/>
</dbReference>
<evidence type="ECO:0000256" key="1">
    <source>
        <dbReference type="ARBA" id="ARBA00010515"/>
    </source>
</evidence>
<evidence type="ECO:0000259" key="3">
    <source>
        <dbReference type="Pfam" id="PF07859"/>
    </source>
</evidence>
<accession>A0A1U7CL65</accession>
<dbReference type="PROSITE" id="PS01173">
    <property type="entry name" value="LIPASE_GDXG_HIS"/>
    <property type="match status" value="1"/>
</dbReference>
<evidence type="ECO:0000313" key="4">
    <source>
        <dbReference type="EMBL" id="APW59648.1"/>
    </source>
</evidence>
<dbReference type="InterPro" id="IPR029058">
    <property type="entry name" value="AB_hydrolase_fold"/>
</dbReference>
<dbReference type="KEGG" id="pbor:BSF38_01077"/>
<dbReference type="InterPro" id="IPR013094">
    <property type="entry name" value="AB_hydrolase_3"/>
</dbReference>
<feature type="domain" description="Alpha/beta hydrolase fold-3" evidence="3">
    <location>
        <begin position="80"/>
        <end position="286"/>
    </location>
</feature>
<dbReference type="AlphaFoldDB" id="A0A1U7CL65"/>
<dbReference type="OrthoDB" id="9815425at2"/>
<dbReference type="RefSeq" id="WP_076343801.1">
    <property type="nucleotide sequence ID" value="NZ_CP019082.1"/>
</dbReference>
<reference evidence="5" key="1">
    <citation type="submission" date="2016-12" db="EMBL/GenBank/DDBJ databases">
        <title>Comparative genomics of four Isosphaeraceae planctomycetes: a common pool of plasmids and glycoside hydrolase genes.</title>
        <authorList>
            <person name="Ivanova A."/>
        </authorList>
    </citation>
    <scope>NUCLEOTIDE SEQUENCE [LARGE SCALE GENOMIC DNA]</scope>
    <source>
        <strain evidence="5">PX4</strain>
    </source>
</reference>
<dbReference type="InterPro" id="IPR050300">
    <property type="entry name" value="GDXG_lipolytic_enzyme"/>
</dbReference>
<dbReference type="STRING" id="1387353.BSF38_01077"/>
<evidence type="ECO:0000256" key="2">
    <source>
        <dbReference type="ARBA" id="ARBA00022801"/>
    </source>
</evidence>
<protein>
    <submittedName>
        <fullName evidence="4">Alpha/beta hydrolase</fullName>
    </submittedName>
</protein>
<dbReference type="FunFam" id="3.40.50.1820:FF:000089">
    <property type="entry name" value="Alpha/beta hydrolase"/>
    <property type="match status" value="1"/>
</dbReference>
<name>A0A1U7CL65_9BACT</name>
<keyword evidence="2 4" id="KW-0378">Hydrolase</keyword>